<dbReference type="FunFam" id="3.30.160.60:FF:000239">
    <property type="entry name" value="C2H2 type zinc finger protein"/>
    <property type="match status" value="1"/>
</dbReference>
<feature type="region of interest" description="Disordered" evidence="12">
    <location>
        <begin position="1"/>
        <end position="44"/>
    </location>
</feature>
<organism evidence="14 15">
    <name type="scientific">Golovinomyces cichoracearum</name>
    <dbReference type="NCBI Taxonomy" id="62708"/>
    <lineage>
        <taxon>Eukaryota</taxon>
        <taxon>Fungi</taxon>
        <taxon>Dikarya</taxon>
        <taxon>Ascomycota</taxon>
        <taxon>Pezizomycotina</taxon>
        <taxon>Leotiomycetes</taxon>
        <taxon>Erysiphales</taxon>
        <taxon>Erysiphaceae</taxon>
        <taxon>Golovinomyces</taxon>
    </lineage>
</organism>
<dbReference type="Proteomes" id="UP000285326">
    <property type="component" value="Unassembled WGS sequence"/>
</dbReference>
<proteinExistence type="predicted"/>
<accession>A0A420IS28</accession>
<feature type="domain" description="C2H2-type" evidence="13">
    <location>
        <begin position="503"/>
        <end position="530"/>
    </location>
</feature>
<keyword evidence="9" id="KW-0804">Transcription</keyword>
<comment type="subcellular location">
    <subcellularLocation>
        <location evidence="2">Cytoplasm</location>
    </subcellularLocation>
    <subcellularLocation>
        <location evidence="1">Nucleus</location>
    </subcellularLocation>
</comment>
<keyword evidence="3" id="KW-0963">Cytoplasm</keyword>
<dbReference type="GO" id="GO:0071277">
    <property type="term" value="P:cellular response to calcium ion"/>
    <property type="evidence" value="ECO:0007669"/>
    <property type="project" value="UniProtKB-ARBA"/>
</dbReference>
<gene>
    <name evidence="14" type="ORF">GcM1_220047</name>
</gene>
<dbReference type="EMBL" id="MCBS01022035">
    <property type="protein sequence ID" value="RKF77343.1"/>
    <property type="molecule type" value="Genomic_DNA"/>
</dbReference>
<evidence type="ECO:0000256" key="11">
    <source>
        <dbReference type="PROSITE-ProRule" id="PRU00042"/>
    </source>
</evidence>
<reference evidence="14 15" key="1">
    <citation type="journal article" date="2018" name="BMC Genomics">
        <title>Comparative genome analyses reveal sequence features reflecting distinct modes of host-adaptation between dicot and monocot powdery mildew.</title>
        <authorList>
            <person name="Wu Y."/>
            <person name="Ma X."/>
            <person name="Pan Z."/>
            <person name="Kale S.D."/>
            <person name="Song Y."/>
            <person name="King H."/>
            <person name="Zhang Q."/>
            <person name="Presley C."/>
            <person name="Deng X."/>
            <person name="Wei C.I."/>
            <person name="Xiao S."/>
        </authorList>
    </citation>
    <scope>NUCLEOTIDE SEQUENCE [LARGE SCALE GENOMIC DNA]</scope>
    <source>
        <strain evidence="14">UMSG1</strain>
    </source>
</reference>
<dbReference type="Gene3D" id="3.30.160.60">
    <property type="entry name" value="Classic Zinc Finger"/>
    <property type="match status" value="3"/>
</dbReference>
<keyword evidence="4" id="KW-0479">Metal-binding</keyword>
<protein>
    <submittedName>
        <fullName evidence="14">C2H2 finger domain transcription factor crzA</fullName>
    </submittedName>
</protein>
<evidence type="ECO:0000256" key="5">
    <source>
        <dbReference type="ARBA" id="ARBA00022737"/>
    </source>
</evidence>
<evidence type="ECO:0000256" key="8">
    <source>
        <dbReference type="ARBA" id="ARBA00023015"/>
    </source>
</evidence>
<evidence type="ECO:0000256" key="3">
    <source>
        <dbReference type="ARBA" id="ARBA00022490"/>
    </source>
</evidence>
<evidence type="ECO:0000313" key="15">
    <source>
        <dbReference type="Proteomes" id="UP000285326"/>
    </source>
</evidence>
<dbReference type="GO" id="GO:0045944">
    <property type="term" value="P:positive regulation of transcription by RNA polymerase II"/>
    <property type="evidence" value="ECO:0007669"/>
    <property type="project" value="UniProtKB-ARBA"/>
</dbReference>
<evidence type="ECO:0000256" key="2">
    <source>
        <dbReference type="ARBA" id="ARBA00004496"/>
    </source>
</evidence>
<evidence type="ECO:0000259" key="13">
    <source>
        <dbReference type="PROSITE" id="PS50157"/>
    </source>
</evidence>
<dbReference type="Pfam" id="PF00096">
    <property type="entry name" value="zf-C2H2"/>
    <property type="match status" value="1"/>
</dbReference>
<feature type="compositionally biased region" description="Low complexity" evidence="12">
    <location>
        <begin position="13"/>
        <end position="22"/>
    </location>
</feature>
<evidence type="ECO:0000313" key="14">
    <source>
        <dbReference type="EMBL" id="RKF77343.1"/>
    </source>
</evidence>
<dbReference type="FunFam" id="3.30.160.60:FF:000181">
    <property type="entry name" value="C2H2 type zinc finger protein"/>
    <property type="match status" value="1"/>
</dbReference>
<dbReference type="PANTHER" id="PTHR24388:SF54">
    <property type="entry name" value="PROTEIN ESCARGOT"/>
    <property type="match status" value="1"/>
</dbReference>
<dbReference type="GO" id="GO:0005737">
    <property type="term" value="C:cytoplasm"/>
    <property type="evidence" value="ECO:0007669"/>
    <property type="project" value="UniProtKB-SubCell"/>
</dbReference>
<evidence type="ECO:0000256" key="12">
    <source>
        <dbReference type="SAM" id="MobiDB-lite"/>
    </source>
</evidence>
<dbReference type="InterPro" id="IPR036236">
    <property type="entry name" value="Znf_C2H2_sf"/>
</dbReference>
<evidence type="ECO:0000256" key="9">
    <source>
        <dbReference type="ARBA" id="ARBA00023163"/>
    </source>
</evidence>
<dbReference type="SMART" id="SM00355">
    <property type="entry name" value="ZnF_C2H2"/>
    <property type="match status" value="2"/>
</dbReference>
<dbReference type="PROSITE" id="PS50157">
    <property type="entry name" value="ZINC_FINGER_C2H2_2"/>
    <property type="match status" value="2"/>
</dbReference>
<evidence type="ECO:0000256" key="10">
    <source>
        <dbReference type="ARBA" id="ARBA00023242"/>
    </source>
</evidence>
<feature type="domain" description="C2H2-type" evidence="13">
    <location>
        <begin position="531"/>
        <end position="558"/>
    </location>
</feature>
<dbReference type="SUPFAM" id="SSF57667">
    <property type="entry name" value="beta-beta-alpha zinc fingers"/>
    <property type="match status" value="1"/>
</dbReference>
<feature type="compositionally biased region" description="Polar residues" evidence="12">
    <location>
        <begin position="23"/>
        <end position="44"/>
    </location>
</feature>
<keyword evidence="7" id="KW-0862">Zinc</keyword>
<evidence type="ECO:0000256" key="7">
    <source>
        <dbReference type="ARBA" id="ARBA00022833"/>
    </source>
</evidence>
<keyword evidence="6 11" id="KW-0863">Zinc-finger</keyword>
<dbReference type="PANTHER" id="PTHR24388">
    <property type="entry name" value="ZINC FINGER PROTEIN"/>
    <property type="match status" value="1"/>
</dbReference>
<sequence length="692" mass="77040">MITMEPGCRRYSSVDYSESNSSQRGSSLPQNGSNSIEIELGPNNSFLSQNRSRIINSEMGFHGGESTFFPDGNQQYSQQRPSNSGIDEFELIQGINFNQQIKQLSNLHYTQQNQLAQNIDEDPFIPNPTNTISGECSFSPLTCSSASYNQSSYVEGSTGGNSIDFAYKELTTPQSFSDMTGLALSQPESGDIQSAHPSPLFGKAQFKPPPDTTRLASIGTTNNFYFGPGFYESNVILPQFQGHRRTPSEYSDVSTNSAQYSPNIGQLNIFEQKNSPMQNAQDSLLYHDVLRFGNFSLSEPQTQHVSSQASPSCSPVVSPQNDLQGIDVQNTLICGAKEEFPNSHQIYPQESFPPFNREMGSAKHMIPPEINVEFAPATRPSFFEPSGPVQFDQDALVPIDKGRRRAFTDTTTSTNSNFITRPRNSSCVSPQITPEFDSHSVDHNRTLSPYQGARINNTYRIRRQSTPSPPNPDYILGLADPEYQAITSESGKLKRAQKHPATFQCSLCPKRFTRAYNLRSHLRTHTDERPFICTVCNKAFARQHDRKRHEGLHSGEKKFICKGELTQGGQWGCGRRFARADALGRHFRSEAGRVCINPLLDEESSEMQRLWKEKLNQNVHQAQPPISQDPNGLSCNFILPAALIAQYPVLATLSYSGKPKSDVGIEDDPGGRSSFDASGSEYYEEAEEIKYV</sequence>
<dbReference type="AlphaFoldDB" id="A0A420IS28"/>
<dbReference type="GO" id="GO:0005634">
    <property type="term" value="C:nucleus"/>
    <property type="evidence" value="ECO:0007669"/>
    <property type="project" value="UniProtKB-SubCell"/>
</dbReference>
<keyword evidence="10" id="KW-0539">Nucleus</keyword>
<dbReference type="PROSITE" id="PS00028">
    <property type="entry name" value="ZINC_FINGER_C2H2_1"/>
    <property type="match status" value="2"/>
</dbReference>
<comment type="caution">
    <text evidence="14">The sequence shown here is derived from an EMBL/GenBank/DDBJ whole genome shotgun (WGS) entry which is preliminary data.</text>
</comment>
<dbReference type="InterPro" id="IPR013087">
    <property type="entry name" value="Znf_C2H2_type"/>
</dbReference>
<dbReference type="GO" id="GO:0008270">
    <property type="term" value="F:zinc ion binding"/>
    <property type="evidence" value="ECO:0007669"/>
    <property type="project" value="UniProtKB-KW"/>
</dbReference>
<feature type="region of interest" description="Disordered" evidence="12">
    <location>
        <begin position="661"/>
        <end position="680"/>
    </location>
</feature>
<keyword evidence="8" id="KW-0805">Transcription regulation</keyword>
<keyword evidence="5" id="KW-0677">Repeat</keyword>
<evidence type="ECO:0000256" key="1">
    <source>
        <dbReference type="ARBA" id="ARBA00004123"/>
    </source>
</evidence>
<dbReference type="GO" id="GO:0000981">
    <property type="term" value="F:DNA-binding transcription factor activity, RNA polymerase II-specific"/>
    <property type="evidence" value="ECO:0007669"/>
    <property type="project" value="TreeGrafter"/>
</dbReference>
<evidence type="ECO:0000256" key="4">
    <source>
        <dbReference type="ARBA" id="ARBA00022723"/>
    </source>
</evidence>
<dbReference type="FunFam" id="3.30.160.60:FF:000146">
    <property type="entry name" value="C2H2 type zinc finger protein"/>
    <property type="match status" value="1"/>
</dbReference>
<dbReference type="GO" id="GO:0000978">
    <property type="term" value="F:RNA polymerase II cis-regulatory region sequence-specific DNA binding"/>
    <property type="evidence" value="ECO:0007669"/>
    <property type="project" value="TreeGrafter"/>
</dbReference>
<evidence type="ECO:0000256" key="6">
    <source>
        <dbReference type="ARBA" id="ARBA00022771"/>
    </source>
</evidence>
<name>A0A420IS28_9PEZI</name>
<dbReference type="InterPro" id="IPR050527">
    <property type="entry name" value="Snail/Krueppel_Znf"/>
</dbReference>